<proteinExistence type="predicted"/>
<gene>
    <name evidence="3" type="ORF">DERYTH_LOCUS16032</name>
</gene>
<dbReference type="EMBL" id="CAJVPY010013572">
    <property type="protein sequence ID" value="CAG8741338.1"/>
    <property type="molecule type" value="Genomic_DNA"/>
</dbReference>
<name>A0A9N9IKR0_9GLOM</name>
<dbReference type="Proteomes" id="UP000789405">
    <property type="component" value="Unassembled WGS sequence"/>
</dbReference>
<evidence type="ECO:0000313" key="4">
    <source>
        <dbReference type="Proteomes" id="UP000789405"/>
    </source>
</evidence>
<accession>A0A9N9IKR0</accession>
<dbReference type="AlphaFoldDB" id="A0A9N9IKR0"/>
<reference evidence="3" key="1">
    <citation type="submission" date="2021-06" db="EMBL/GenBank/DDBJ databases">
        <authorList>
            <person name="Kallberg Y."/>
            <person name="Tangrot J."/>
            <person name="Rosling A."/>
        </authorList>
    </citation>
    <scope>NUCLEOTIDE SEQUENCE</scope>
    <source>
        <strain evidence="3">MA453B</strain>
    </source>
</reference>
<feature type="compositionally biased region" description="Polar residues" evidence="2">
    <location>
        <begin position="371"/>
        <end position="381"/>
    </location>
</feature>
<keyword evidence="1" id="KW-0175">Coiled coil</keyword>
<organism evidence="3 4">
    <name type="scientific">Dentiscutata erythropus</name>
    <dbReference type="NCBI Taxonomy" id="1348616"/>
    <lineage>
        <taxon>Eukaryota</taxon>
        <taxon>Fungi</taxon>
        <taxon>Fungi incertae sedis</taxon>
        <taxon>Mucoromycota</taxon>
        <taxon>Glomeromycotina</taxon>
        <taxon>Glomeromycetes</taxon>
        <taxon>Diversisporales</taxon>
        <taxon>Gigasporaceae</taxon>
        <taxon>Dentiscutata</taxon>
    </lineage>
</organism>
<feature type="region of interest" description="Disordered" evidence="2">
    <location>
        <begin position="363"/>
        <end position="397"/>
    </location>
</feature>
<keyword evidence="4" id="KW-1185">Reference proteome</keyword>
<evidence type="ECO:0000256" key="1">
    <source>
        <dbReference type="SAM" id="Coils"/>
    </source>
</evidence>
<sequence length="397" mass="45515">MFIEKMMVLGLEKRQDATDLKEKVVLEEEQQQSEFKNKIIETVENRDELIKYSFNIIWKATEGKITNTTFNTNPLFSVTFFLNDETSETLHLNAPNVVLNLTKQNEVPIIIDDEKDQGSEFQDLDPVTYSCTIQKNVIQAEDINLNRMDIDDKGEKILRTDDNSIECDNSVSLPFEESEVIQKNKAQNLNSNNQESIESGSDEYDDTDEKINKMIFDALASSRAKSKEISSAKNSTYRKKSQDRTIKSEINKVFKVVKNNYDKDDNHSNIECISSTLTKDSPLPSENELSDIEYVEIERTSIINEPNIGSGGIPFVFVNDPIPEFFVDKTSHDSILVEYKDLDEEIEELENLARKRKINRNYKASKKAKNDTSTTIRVESSNSKDSEFSELDYDINL</sequence>
<evidence type="ECO:0000313" key="3">
    <source>
        <dbReference type="EMBL" id="CAG8741338.1"/>
    </source>
</evidence>
<feature type="non-terminal residue" evidence="3">
    <location>
        <position position="397"/>
    </location>
</feature>
<protein>
    <submittedName>
        <fullName evidence="3">25172_t:CDS:1</fullName>
    </submittedName>
</protein>
<comment type="caution">
    <text evidence="3">The sequence shown here is derived from an EMBL/GenBank/DDBJ whole genome shotgun (WGS) entry which is preliminary data.</text>
</comment>
<feature type="region of interest" description="Disordered" evidence="2">
    <location>
        <begin position="185"/>
        <end position="205"/>
    </location>
</feature>
<evidence type="ECO:0000256" key="2">
    <source>
        <dbReference type="SAM" id="MobiDB-lite"/>
    </source>
</evidence>
<feature type="compositionally biased region" description="Polar residues" evidence="2">
    <location>
        <begin position="185"/>
        <end position="199"/>
    </location>
</feature>
<feature type="compositionally biased region" description="Acidic residues" evidence="2">
    <location>
        <begin position="388"/>
        <end position="397"/>
    </location>
</feature>
<dbReference type="OrthoDB" id="2440826at2759"/>
<feature type="coiled-coil region" evidence="1">
    <location>
        <begin position="332"/>
        <end position="359"/>
    </location>
</feature>